<dbReference type="EMBL" id="MU839840">
    <property type="protein sequence ID" value="KAK1751960.1"/>
    <property type="molecule type" value="Genomic_DNA"/>
</dbReference>
<sequence length="339" mass="37540">METTTPGPDEHTLEPYTGITSHAEESGRGDEGGQATPSQLPTNPFEDEFDIESLAPTTVLDQYSSVPSIFTSDEDAFTVASSAYSDIFPGPSTMGLLFEELSDLLLTHKDLQPLYQEAITRMSQDKFEVHFRGFFRVFGMNLKTEARNPVQIKAAAFVRRSARQVAKRIREEVAQPCQPPEPVGRAEPSKSNTAPVVRGRQINQWLENVLALPPRQIPTQAAEQHVPEPYVPESSIPEPNIPETPEEESEEENQSDDDGDPLLLVEIKTFLTSSRAFGHLMDSIQIWLNPKANRAKNTESDPQISRESVLTVAQDHAKELREVLAATKEPTVPIGVDGI</sequence>
<gene>
    <name evidence="2" type="ORF">QBC47DRAFT_389354</name>
</gene>
<evidence type="ECO:0000313" key="3">
    <source>
        <dbReference type="Proteomes" id="UP001239445"/>
    </source>
</evidence>
<comment type="caution">
    <text evidence="2">The sequence shown here is derived from an EMBL/GenBank/DDBJ whole genome shotgun (WGS) entry which is preliminary data.</text>
</comment>
<dbReference type="Proteomes" id="UP001239445">
    <property type="component" value="Unassembled WGS sequence"/>
</dbReference>
<feature type="compositionally biased region" description="Acidic residues" evidence="1">
    <location>
        <begin position="244"/>
        <end position="260"/>
    </location>
</feature>
<reference evidence="2" key="1">
    <citation type="submission" date="2023-06" db="EMBL/GenBank/DDBJ databases">
        <title>Genome-scale phylogeny and comparative genomics of the fungal order Sordariales.</title>
        <authorList>
            <consortium name="Lawrence Berkeley National Laboratory"/>
            <person name="Hensen N."/>
            <person name="Bonometti L."/>
            <person name="Westerberg I."/>
            <person name="Brannstrom I.O."/>
            <person name="Guillou S."/>
            <person name="Cros-Aarteil S."/>
            <person name="Calhoun S."/>
            <person name="Haridas S."/>
            <person name="Kuo A."/>
            <person name="Mondo S."/>
            <person name="Pangilinan J."/>
            <person name="Riley R."/>
            <person name="Labutti K."/>
            <person name="Andreopoulos B."/>
            <person name="Lipzen A."/>
            <person name="Chen C."/>
            <person name="Yanf M."/>
            <person name="Daum C."/>
            <person name="Ng V."/>
            <person name="Clum A."/>
            <person name="Steindorff A."/>
            <person name="Ohm R."/>
            <person name="Martin F."/>
            <person name="Silar P."/>
            <person name="Natvig D."/>
            <person name="Lalanne C."/>
            <person name="Gautier V."/>
            <person name="Ament-Velasquez S.L."/>
            <person name="Kruys A."/>
            <person name="Hutchinson M.I."/>
            <person name="Powell A.J."/>
            <person name="Barry K."/>
            <person name="Miller A.N."/>
            <person name="Grigoriev I.V."/>
            <person name="Debuchy R."/>
            <person name="Gladieux P."/>
            <person name="Thoren M.H."/>
            <person name="Johannesson H."/>
        </authorList>
    </citation>
    <scope>NUCLEOTIDE SEQUENCE</scope>
    <source>
        <strain evidence="2">PSN4</strain>
    </source>
</reference>
<evidence type="ECO:0000313" key="2">
    <source>
        <dbReference type="EMBL" id="KAK1751960.1"/>
    </source>
</evidence>
<evidence type="ECO:0000256" key="1">
    <source>
        <dbReference type="SAM" id="MobiDB-lite"/>
    </source>
</evidence>
<feature type="non-terminal residue" evidence="2">
    <location>
        <position position="339"/>
    </location>
</feature>
<keyword evidence="3" id="KW-1185">Reference proteome</keyword>
<feature type="compositionally biased region" description="Low complexity" evidence="1">
    <location>
        <begin position="232"/>
        <end position="243"/>
    </location>
</feature>
<feature type="region of interest" description="Disordered" evidence="1">
    <location>
        <begin position="1"/>
        <end position="46"/>
    </location>
</feature>
<feature type="region of interest" description="Disordered" evidence="1">
    <location>
        <begin position="173"/>
        <end position="198"/>
    </location>
</feature>
<feature type="compositionally biased region" description="Basic and acidic residues" evidence="1">
    <location>
        <begin position="22"/>
        <end position="31"/>
    </location>
</feature>
<protein>
    <submittedName>
        <fullName evidence="2">Uncharacterized protein</fullName>
    </submittedName>
</protein>
<feature type="region of interest" description="Disordered" evidence="1">
    <location>
        <begin position="220"/>
        <end position="260"/>
    </location>
</feature>
<proteinExistence type="predicted"/>
<dbReference type="AlphaFoldDB" id="A0AAJ0B689"/>
<accession>A0AAJ0B689</accession>
<organism evidence="2 3">
    <name type="scientific">Echria macrotheca</name>
    <dbReference type="NCBI Taxonomy" id="438768"/>
    <lineage>
        <taxon>Eukaryota</taxon>
        <taxon>Fungi</taxon>
        <taxon>Dikarya</taxon>
        <taxon>Ascomycota</taxon>
        <taxon>Pezizomycotina</taxon>
        <taxon>Sordariomycetes</taxon>
        <taxon>Sordariomycetidae</taxon>
        <taxon>Sordariales</taxon>
        <taxon>Schizotheciaceae</taxon>
        <taxon>Echria</taxon>
    </lineage>
</organism>
<name>A0AAJ0B689_9PEZI</name>